<gene>
    <name evidence="1" type="ORF">Pint_03132</name>
</gene>
<accession>A0ACC0ZME3</accession>
<comment type="caution">
    <text evidence="1">The sequence shown here is derived from an EMBL/GenBank/DDBJ whole genome shotgun (WGS) entry which is preliminary data.</text>
</comment>
<reference evidence="2" key="1">
    <citation type="journal article" date="2023" name="G3 (Bethesda)">
        <title>Genome assembly and association tests identify interacting loci associated with vigor, precocity, and sex in interspecific pistachio rootstocks.</title>
        <authorList>
            <person name="Palmer W."/>
            <person name="Jacygrad E."/>
            <person name="Sagayaradj S."/>
            <person name="Cavanaugh K."/>
            <person name="Han R."/>
            <person name="Bertier L."/>
            <person name="Beede B."/>
            <person name="Kafkas S."/>
            <person name="Golino D."/>
            <person name="Preece J."/>
            <person name="Michelmore R."/>
        </authorList>
    </citation>
    <scope>NUCLEOTIDE SEQUENCE [LARGE SCALE GENOMIC DNA]</scope>
</reference>
<protein>
    <submittedName>
        <fullName evidence="1">Uncharacterized protein</fullName>
    </submittedName>
</protein>
<organism evidence="1 2">
    <name type="scientific">Pistacia integerrima</name>
    <dbReference type="NCBI Taxonomy" id="434235"/>
    <lineage>
        <taxon>Eukaryota</taxon>
        <taxon>Viridiplantae</taxon>
        <taxon>Streptophyta</taxon>
        <taxon>Embryophyta</taxon>
        <taxon>Tracheophyta</taxon>
        <taxon>Spermatophyta</taxon>
        <taxon>Magnoliopsida</taxon>
        <taxon>eudicotyledons</taxon>
        <taxon>Gunneridae</taxon>
        <taxon>Pentapetalae</taxon>
        <taxon>rosids</taxon>
        <taxon>malvids</taxon>
        <taxon>Sapindales</taxon>
        <taxon>Anacardiaceae</taxon>
        <taxon>Pistacia</taxon>
    </lineage>
</organism>
<evidence type="ECO:0000313" key="2">
    <source>
        <dbReference type="Proteomes" id="UP001163603"/>
    </source>
</evidence>
<keyword evidence="2" id="KW-1185">Reference proteome</keyword>
<proteinExistence type="predicted"/>
<name>A0ACC0ZME3_9ROSI</name>
<sequence length="256" mass="27857">MELKSYSFVGISLWILVSCTLSYATVQDIACLKSIKASFEDPYNYLNASWNFNNNTEGYICKFAGVECWHPDENKVLNLRLSDMGLKGEFPRGIKNCSSMTGLDLSSNNLSGSLPEDISHLVGFLTALDLSSNNSLVRIPAQLGQLGRLKTFSVANNQLSGQIPSFSNYTAKPDDFANNQALCGEPLKLCQTPSKDPHTGIIAGAAIGGVTFAAIVVAICLFFYFRRYAVKKKKDDDPEGNKWAKSLTGSKGIKAS</sequence>
<dbReference type="EMBL" id="CM047736">
    <property type="protein sequence ID" value="KAJ0054285.1"/>
    <property type="molecule type" value="Genomic_DNA"/>
</dbReference>
<dbReference type="Proteomes" id="UP001163603">
    <property type="component" value="Chromosome 1"/>
</dbReference>
<evidence type="ECO:0000313" key="1">
    <source>
        <dbReference type="EMBL" id="KAJ0054285.1"/>
    </source>
</evidence>